<keyword evidence="1" id="KW-0862">Zinc</keyword>
<evidence type="ECO:0000256" key="2">
    <source>
        <dbReference type="SAM" id="MobiDB-lite"/>
    </source>
</evidence>
<gene>
    <name evidence="4" type="ORF">HID58_093729</name>
</gene>
<accession>A0ABQ7X9Z2</accession>
<dbReference type="InterPro" id="IPR001878">
    <property type="entry name" value="Znf_CCHC"/>
</dbReference>
<keyword evidence="1" id="KW-0863">Zinc-finger</keyword>
<feature type="region of interest" description="Disordered" evidence="2">
    <location>
        <begin position="237"/>
        <end position="267"/>
    </location>
</feature>
<reference evidence="4 5" key="1">
    <citation type="submission" date="2021-05" db="EMBL/GenBank/DDBJ databases">
        <title>Genome Assembly of Synthetic Allotetraploid Brassica napus Reveals Homoeologous Exchanges between Subgenomes.</title>
        <authorList>
            <person name="Davis J.T."/>
        </authorList>
    </citation>
    <scope>NUCLEOTIDE SEQUENCE [LARGE SCALE GENOMIC DNA]</scope>
    <source>
        <strain evidence="5">cv. Da-Ae</strain>
        <tissue evidence="4">Seedling</tissue>
    </source>
</reference>
<evidence type="ECO:0000313" key="5">
    <source>
        <dbReference type="Proteomes" id="UP000824890"/>
    </source>
</evidence>
<evidence type="ECO:0000259" key="3">
    <source>
        <dbReference type="PROSITE" id="PS50158"/>
    </source>
</evidence>
<feature type="region of interest" description="Disordered" evidence="2">
    <location>
        <begin position="47"/>
        <end position="109"/>
    </location>
</feature>
<feature type="compositionally biased region" description="Polar residues" evidence="2">
    <location>
        <begin position="244"/>
        <end position="254"/>
    </location>
</feature>
<comment type="caution">
    <text evidence="4">The sequence shown here is derived from an EMBL/GenBank/DDBJ whole genome shotgun (WGS) entry which is preliminary data.</text>
</comment>
<dbReference type="Proteomes" id="UP000824890">
    <property type="component" value="Unassembled WGS sequence"/>
</dbReference>
<sequence length="527" mass="58110">FGEEFTARYLRFKQRVLAGSIDLVSRRTQQLSYLSYESHILGQFPVDTEGSSRTEDEDMAIPSKPVNRLTSPRWRTTFRGDGQPNMARGGTRRGGARRGRGRGAHPREETVEMTAESTHNGGQAPIQGVDPAVITAAVVEGLRQLFGQQIPAIPVGGQMPGVAAAQAQGAPPPPVIPPPPPPVQMPNQDLRHDYWKVLKLMREMGTTTFNGETDPVIRDYGSLIDLVERASLTERNIEEENKLTKSAPQKSARTTEPVRHQQDSRGVIAGRDKGAACSRCGKNHSGTCMSSTGLCYNCGQPGHTKATCRKFMGTCNSCGKVGFGEEFTARYLRFKQRVLAGSIDLVSRRTQQLSYLSYESHILGQFPKDLGDGIVMVGKLTFPAFYSHTTTHLRVSHRGFVRRFPGEPERVRKRLIMVQVISVESVNRTEDEDMAIPSKPVNRLTSPRWRTTFRGDGQPKCYAGVTASLPTAALKPTDLPLPSAPMPSGHQSPKDFGDGLYLATWDDEKQQQTASGLQDEHAFHLRC</sequence>
<keyword evidence="1" id="KW-0479">Metal-binding</keyword>
<proteinExistence type="predicted"/>
<dbReference type="EMBL" id="JAGKQM010000968">
    <property type="protein sequence ID" value="KAH0852773.1"/>
    <property type="molecule type" value="Genomic_DNA"/>
</dbReference>
<protein>
    <recommendedName>
        <fullName evidence="3">CCHC-type domain-containing protein</fullName>
    </recommendedName>
</protein>
<dbReference type="SMART" id="SM00343">
    <property type="entry name" value="ZnF_C2HC"/>
    <property type="match status" value="1"/>
</dbReference>
<keyword evidence="5" id="KW-1185">Reference proteome</keyword>
<feature type="non-terminal residue" evidence="4">
    <location>
        <position position="1"/>
    </location>
</feature>
<dbReference type="Pfam" id="PF00098">
    <property type="entry name" value="zf-CCHC"/>
    <property type="match status" value="1"/>
</dbReference>
<evidence type="ECO:0000313" key="4">
    <source>
        <dbReference type="EMBL" id="KAH0852773.1"/>
    </source>
</evidence>
<dbReference type="PROSITE" id="PS50158">
    <property type="entry name" value="ZF_CCHC"/>
    <property type="match status" value="1"/>
</dbReference>
<feature type="compositionally biased region" description="Basic residues" evidence="2">
    <location>
        <begin position="90"/>
        <end position="104"/>
    </location>
</feature>
<organism evidence="4 5">
    <name type="scientific">Brassica napus</name>
    <name type="common">Rape</name>
    <dbReference type="NCBI Taxonomy" id="3708"/>
    <lineage>
        <taxon>Eukaryota</taxon>
        <taxon>Viridiplantae</taxon>
        <taxon>Streptophyta</taxon>
        <taxon>Embryophyta</taxon>
        <taxon>Tracheophyta</taxon>
        <taxon>Spermatophyta</taxon>
        <taxon>Magnoliopsida</taxon>
        <taxon>eudicotyledons</taxon>
        <taxon>Gunneridae</taxon>
        <taxon>Pentapetalae</taxon>
        <taxon>rosids</taxon>
        <taxon>malvids</taxon>
        <taxon>Brassicales</taxon>
        <taxon>Brassicaceae</taxon>
        <taxon>Brassiceae</taxon>
        <taxon>Brassica</taxon>
    </lineage>
</organism>
<feature type="domain" description="CCHC-type" evidence="3">
    <location>
        <begin position="295"/>
        <end position="310"/>
    </location>
</feature>
<name>A0ABQ7X9Z2_BRANA</name>
<evidence type="ECO:0000256" key="1">
    <source>
        <dbReference type="PROSITE-ProRule" id="PRU00047"/>
    </source>
</evidence>